<proteinExistence type="predicted"/>
<dbReference type="AlphaFoldDB" id="A0A0L6VR30"/>
<dbReference type="EMBL" id="LAVV01001987">
    <property type="protein sequence ID" value="KNZ63178.1"/>
    <property type="molecule type" value="Genomic_DNA"/>
</dbReference>
<protein>
    <submittedName>
        <fullName evidence="2">Uncharacterized protein</fullName>
    </submittedName>
</protein>
<dbReference type="Proteomes" id="UP000037035">
    <property type="component" value="Unassembled WGS sequence"/>
</dbReference>
<dbReference type="OrthoDB" id="162969at2759"/>
<feature type="compositionally biased region" description="Basic and acidic residues" evidence="1">
    <location>
        <begin position="441"/>
        <end position="452"/>
    </location>
</feature>
<reference evidence="2 3" key="1">
    <citation type="submission" date="2015-08" db="EMBL/GenBank/DDBJ databases">
        <title>Next Generation Sequencing and Analysis of the Genome of Puccinia sorghi L Schw, the Causal Agent of Maize Common Rust.</title>
        <authorList>
            <person name="Rochi L."/>
            <person name="Burguener G."/>
            <person name="Darino M."/>
            <person name="Turjanski A."/>
            <person name="Kreff E."/>
            <person name="Dieguez M.J."/>
            <person name="Sacco F."/>
        </authorList>
    </citation>
    <scope>NUCLEOTIDE SEQUENCE [LARGE SCALE GENOMIC DNA]</scope>
    <source>
        <strain evidence="2 3">RO10H11247</strain>
    </source>
</reference>
<evidence type="ECO:0000313" key="2">
    <source>
        <dbReference type="EMBL" id="KNZ63178.1"/>
    </source>
</evidence>
<dbReference type="VEuPathDB" id="FungiDB:VP01_1178g6"/>
<feature type="region of interest" description="Disordered" evidence="1">
    <location>
        <begin position="518"/>
        <end position="550"/>
    </location>
</feature>
<feature type="compositionally biased region" description="Polar residues" evidence="1">
    <location>
        <begin position="532"/>
        <end position="543"/>
    </location>
</feature>
<organism evidence="2 3">
    <name type="scientific">Puccinia sorghi</name>
    <dbReference type="NCBI Taxonomy" id="27349"/>
    <lineage>
        <taxon>Eukaryota</taxon>
        <taxon>Fungi</taxon>
        <taxon>Dikarya</taxon>
        <taxon>Basidiomycota</taxon>
        <taxon>Pucciniomycotina</taxon>
        <taxon>Pucciniomycetes</taxon>
        <taxon>Pucciniales</taxon>
        <taxon>Pucciniaceae</taxon>
        <taxon>Puccinia</taxon>
    </lineage>
</organism>
<keyword evidence="3" id="KW-1185">Reference proteome</keyword>
<sequence length="550" mass="63447">MTNLQWSLTQNHKNPPVQPPIETCVSLVISSIPNGGILCGLLGHAYQKHVEASLDNPIAVKSEVEWFLNITLYYKLKDLFNMDEAGLIFYLLVPNTDLLFKKKMEQKGKRFVVSSTFLLKVKETSKVQKKKCASYFINGLLDPGNLSYKLRNNQYDFFWITCVYMKSLKTIIIEKQELRDAYHGTAEQLITGLKTEEDILQVNRTRSEIRKREKKKTDMNLEDLSFLRRYLIEDLEVLTCNLERLRIDYGKSSGQIDHDTQKGGLQQCSTLEWNAGIIKCSKSHYKKKVIACAITGFTEIKIKQPNVTQICNVNQLIAMKMPQKAWENIFQAMISNFWEATQIIPTISYRASTLPPSTLVPSHLLNECLSDTKATRVWSNKEIFGLVEDADQADLNSNSNEIYKLPTKESRLNLNLGLDRRQEDERRTVGQNWRKELVKEDLDEREQEDVRMRKQRMRKKETEKGGNSELGKIPTPTTFPTKTEMAKHQQPRKKGQIAHLENFQQKLMKEIHCGETESGRKEFLKIPEPSPSCKSTSQWQSLSGECELFH</sequence>
<accession>A0A0L6VR30</accession>
<dbReference type="STRING" id="27349.A0A0L6VR30"/>
<gene>
    <name evidence="2" type="ORF">VP01_1178g6</name>
</gene>
<evidence type="ECO:0000256" key="1">
    <source>
        <dbReference type="SAM" id="MobiDB-lite"/>
    </source>
</evidence>
<evidence type="ECO:0000313" key="3">
    <source>
        <dbReference type="Proteomes" id="UP000037035"/>
    </source>
</evidence>
<feature type="region of interest" description="Disordered" evidence="1">
    <location>
        <begin position="441"/>
        <end position="481"/>
    </location>
</feature>
<comment type="caution">
    <text evidence="2">The sequence shown here is derived from an EMBL/GenBank/DDBJ whole genome shotgun (WGS) entry which is preliminary data.</text>
</comment>
<name>A0A0L6VR30_9BASI</name>